<evidence type="ECO:0008006" key="3">
    <source>
        <dbReference type="Google" id="ProtNLM"/>
    </source>
</evidence>
<name>A0ABW0JFM3_9BURK</name>
<evidence type="ECO:0000313" key="1">
    <source>
        <dbReference type="EMBL" id="MFC5431675.1"/>
    </source>
</evidence>
<proteinExistence type="predicted"/>
<sequence length="239" mass="26144">MNIIYMDILDNFLGRAMTATHEPKEFDTLVGTPLEVRRRLDKFKAEQVIVVPLAHTGVQQADLLAKTLTTVVAFIGAALSEQNEQTLKALVNAVVPKAPPTPTLLREAAMLARSRKAVLEGADWLTAATLAELAGLSSTNPSTQPNKWKRERRIFAINHNGVDYFPGYGLDAEAGWRPRKTLKPVLEVFGDDKDGWGLAYWFLSSNSFLGGRRPQDVLAGEPEQVLAAAKDEVEGVAHG</sequence>
<accession>A0ABW0JFM3</accession>
<dbReference type="RefSeq" id="WP_377715092.1">
    <property type="nucleotide sequence ID" value="NZ_JBHSMP010000038.1"/>
</dbReference>
<protein>
    <recommendedName>
        <fullName evidence="3">XRE family transcriptional regulator</fullName>
    </recommendedName>
</protein>
<dbReference type="Proteomes" id="UP001596103">
    <property type="component" value="Unassembled WGS sequence"/>
</dbReference>
<evidence type="ECO:0000313" key="2">
    <source>
        <dbReference type="Proteomes" id="UP001596103"/>
    </source>
</evidence>
<comment type="caution">
    <text evidence="1">The sequence shown here is derived from an EMBL/GenBank/DDBJ whole genome shotgun (WGS) entry which is preliminary data.</text>
</comment>
<keyword evidence="2" id="KW-1185">Reference proteome</keyword>
<organism evidence="1 2">
    <name type="scientific">Paraburkholderia denitrificans</name>
    <dbReference type="NCBI Taxonomy" id="694025"/>
    <lineage>
        <taxon>Bacteria</taxon>
        <taxon>Pseudomonadati</taxon>
        <taxon>Pseudomonadota</taxon>
        <taxon>Betaproteobacteria</taxon>
        <taxon>Burkholderiales</taxon>
        <taxon>Burkholderiaceae</taxon>
        <taxon>Paraburkholderia</taxon>
    </lineage>
</organism>
<dbReference type="EMBL" id="JBHSMP010000038">
    <property type="protein sequence ID" value="MFC5431675.1"/>
    <property type="molecule type" value="Genomic_DNA"/>
</dbReference>
<gene>
    <name evidence="1" type="ORF">ACFPTO_23170</name>
</gene>
<reference evidence="2" key="1">
    <citation type="journal article" date="2019" name="Int. J. Syst. Evol. Microbiol.">
        <title>The Global Catalogue of Microorganisms (GCM) 10K type strain sequencing project: providing services to taxonomists for standard genome sequencing and annotation.</title>
        <authorList>
            <consortium name="The Broad Institute Genomics Platform"/>
            <consortium name="The Broad Institute Genome Sequencing Center for Infectious Disease"/>
            <person name="Wu L."/>
            <person name="Ma J."/>
        </authorList>
    </citation>
    <scope>NUCLEOTIDE SEQUENCE [LARGE SCALE GENOMIC DNA]</scope>
    <source>
        <strain evidence="2">CCUG 56042</strain>
    </source>
</reference>